<sequence length="131" mass="15469">MSTFIQQQKKYMEEKTREFKHIQKIIQINKNTQPDSGDDFFVNQCRDLYELIRDLKKKNCSLIKLKNKLNKDIDCLNKKNMTLTKSSNSIKGSTTSTTQMLLDKNVLYNRHLIYKYNLVIGSIIIILMLFN</sequence>
<dbReference type="EMBL" id="MN448293">
    <property type="protein sequence ID" value="QFG74800.1"/>
    <property type="molecule type" value="Genomic_DNA"/>
</dbReference>
<protein>
    <submittedName>
        <fullName evidence="2">Uncharacterized protein</fullName>
    </submittedName>
</protein>
<proteinExistence type="predicted"/>
<keyword evidence="1" id="KW-0812">Transmembrane</keyword>
<feature type="transmembrane region" description="Helical" evidence="1">
    <location>
        <begin position="112"/>
        <end position="130"/>
    </location>
</feature>
<keyword evidence="1" id="KW-1133">Transmembrane helix</keyword>
<reference evidence="2" key="1">
    <citation type="journal article" date="2019" name="Philos. Trans. R. Soc. Lond., B, Biol. Sci.">
        <title>Targeted metagenomic recovery of four divergent viruses reveals shared and distinctive characteristics of giant viruses of marine eukaryotes.</title>
        <authorList>
            <person name="Needham D.M."/>
            <person name="Poirier C."/>
            <person name="Hehenberger E."/>
            <person name="Jimenez V."/>
            <person name="Swalwell J.E."/>
            <person name="Santoro A.E."/>
            <person name="Worden A.Z."/>
        </authorList>
    </citation>
    <scope>NUCLEOTIDE SEQUENCE</scope>
    <source>
        <strain evidence="2">OPacV-421</strain>
    </source>
</reference>
<name>A0A5J6VL86_9VIRU</name>
<accession>A0A5J6VL86</accession>
<keyword evidence="1" id="KW-0472">Membrane</keyword>
<organism evidence="2">
    <name type="scientific">Megaviridae environmental sample</name>
    <dbReference type="NCBI Taxonomy" id="1737588"/>
    <lineage>
        <taxon>Viruses</taxon>
        <taxon>Varidnaviria</taxon>
        <taxon>Bamfordvirae</taxon>
        <taxon>Nucleocytoviricota</taxon>
        <taxon>Megaviricetes</taxon>
        <taxon>Imitervirales</taxon>
        <taxon>Mimiviridae</taxon>
        <taxon>environmental samples</taxon>
    </lineage>
</organism>
<evidence type="ECO:0000256" key="1">
    <source>
        <dbReference type="SAM" id="Phobius"/>
    </source>
</evidence>
<evidence type="ECO:0000313" key="2">
    <source>
        <dbReference type="EMBL" id="QFG74800.1"/>
    </source>
</evidence>